<evidence type="ECO:0000313" key="1">
    <source>
        <dbReference type="EMBL" id="MBP1967568.1"/>
    </source>
</evidence>
<proteinExistence type="predicted"/>
<dbReference type="EMBL" id="JAGGKV010000036">
    <property type="protein sequence ID" value="MBP1967568.1"/>
    <property type="molecule type" value="Genomic_DNA"/>
</dbReference>
<keyword evidence="2" id="KW-1185">Reference proteome</keyword>
<evidence type="ECO:0000313" key="2">
    <source>
        <dbReference type="Proteomes" id="UP001519344"/>
    </source>
</evidence>
<organism evidence="1 2">
    <name type="scientific">Paenibacillus aceris</name>
    <dbReference type="NCBI Taxonomy" id="869555"/>
    <lineage>
        <taxon>Bacteria</taxon>
        <taxon>Bacillati</taxon>
        <taxon>Bacillota</taxon>
        <taxon>Bacilli</taxon>
        <taxon>Bacillales</taxon>
        <taxon>Paenibacillaceae</taxon>
        <taxon>Paenibacillus</taxon>
    </lineage>
</organism>
<gene>
    <name evidence="1" type="ORF">J2Z65_006840</name>
</gene>
<dbReference type="RefSeq" id="WP_167063038.1">
    <property type="nucleotide sequence ID" value="NZ_JAAOZR010000027.1"/>
</dbReference>
<name>A0ABS4I9N4_9BACL</name>
<dbReference type="Proteomes" id="UP001519344">
    <property type="component" value="Unassembled WGS sequence"/>
</dbReference>
<evidence type="ECO:0008006" key="3">
    <source>
        <dbReference type="Google" id="ProtNLM"/>
    </source>
</evidence>
<sequence>MKIIRKICGKCPIPVNLTLKQRLTQLIGFASDNVFTTTNGRSINGVIRKVGNKAFALRELDTNRLRIIPFTRLADFRFEITTGVPPIKNVAVIHAKQASFLAFNVKKGNDYVEFVQVIVEHEQQVITIFNHIITLSQIGSIECLRLKRR</sequence>
<protein>
    <recommendedName>
        <fullName evidence="3">DUF2642 domain-containing protein</fullName>
    </recommendedName>
</protein>
<comment type="caution">
    <text evidence="1">The sequence shown here is derived from an EMBL/GenBank/DDBJ whole genome shotgun (WGS) entry which is preliminary data.</text>
</comment>
<reference evidence="1 2" key="1">
    <citation type="submission" date="2021-03" db="EMBL/GenBank/DDBJ databases">
        <title>Genomic Encyclopedia of Type Strains, Phase IV (KMG-IV): sequencing the most valuable type-strain genomes for metagenomic binning, comparative biology and taxonomic classification.</title>
        <authorList>
            <person name="Goeker M."/>
        </authorList>
    </citation>
    <scope>NUCLEOTIDE SEQUENCE [LARGE SCALE GENOMIC DNA]</scope>
    <source>
        <strain evidence="1 2">DSM 24950</strain>
    </source>
</reference>
<accession>A0ABS4I9N4</accession>